<accession>A0A1H3Q7C9</accession>
<comment type="catalytic activity">
    <reaction evidence="10 11">
        <text>an acyl-CoA + a 1,2-diacyl-sn-glycerol = a triacyl-sn-glycerol + CoA</text>
        <dbReference type="Rhea" id="RHEA:10868"/>
        <dbReference type="ChEBI" id="CHEBI:17815"/>
        <dbReference type="ChEBI" id="CHEBI:57287"/>
        <dbReference type="ChEBI" id="CHEBI:58342"/>
        <dbReference type="ChEBI" id="CHEBI:64615"/>
        <dbReference type="EC" id="2.3.1.20"/>
    </reaction>
</comment>
<evidence type="ECO:0000256" key="4">
    <source>
        <dbReference type="ARBA" id="ARBA00013244"/>
    </source>
</evidence>
<dbReference type="STRING" id="589385.SAMN05421504_109162"/>
<evidence type="ECO:0000256" key="8">
    <source>
        <dbReference type="ARBA" id="ARBA00023098"/>
    </source>
</evidence>
<dbReference type="InterPro" id="IPR004255">
    <property type="entry name" value="O-acyltransferase_WSD1_N"/>
</dbReference>
<evidence type="ECO:0000313" key="15">
    <source>
        <dbReference type="Proteomes" id="UP000199515"/>
    </source>
</evidence>
<dbReference type="GO" id="GO:0001666">
    <property type="term" value="P:response to hypoxia"/>
    <property type="evidence" value="ECO:0007669"/>
    <property type="project" value="TreeGrafter"/>
</dbReference>
<dbReference type="SUPFAM" id="SSF52777">
    <property type="entry name" value="CoA-dependent acyltransferases"/>
    <property type="match status" value="2"/>
</dbReference>
<dbReference type="GO" id="GO:0051701">
    <property type="term" value="P:biological process involved in interaction with host"/>
    <property type="evidence" value="ECO:0007669"/>
    <property type="project" value="TreeGrafter"/>
</dbReference>
<dbReference type="GO" id="GO:0019432">
    <property type="term" value="P:triglyceride biosynthetic process"/>
    <property type="evidence" value="ECO:0007669"/>
    <property type="project" value="UniProtKB-UniPathway"/>
</dbReference>
<dbReference type="Pfam" id="PF06974">
    <property type="entry name" value="WS_DGAT_C"/>
    <property type="match status" value="1"/>
</dbReference>
<evidence type="ECO:0000256" key="5">
    <source>
        <dbReference type="ARBA" id="ARBA00022516"/>
    </source>
</evidence>
<dbReference type="Proteomes" id="UP000199515">
    <property type="component" value="Unassembled WGS sequence"/>
</dbReference>
<feature type="domain" description="O-acyltransferase WSD1-like N-terminal" evidence="12">
    <location>
        <begin position="25"/>
        <end position="266"/>
    </location>
</feature>
<keyword evidence="9 11" id="KW-0012">Acyltransferase</keyword>
<dbReference type="EC" id="2.3.1.20" evidence="4 11"/>
<name>A0A1H3Q7C9_9PSEU</name>
<evidence type="ECO:0000256" key="9">
    <source>
        <dbReference type="ARBA" id="ARBA00023315"/>
    </source>
</evidence>
<sequence length="455" mass="49092">MWLVQYGQFPLLASVERSWMSGTQLSGLDVAFLSMEGENTPMHMGAVVTFRPRKPIDPPKLAVLLAERAARIPQFRRLATPAFFPPGAMNWSDDPDFTPLQHIHLHRVSNLYEPDPLAAYASRWIAEPLDTSKPLWDLHLVTGLPDNDFALLLKLHHALTDGAGAFAIASGLLDDLTVPARRKPAVVETSDRSTLDTVLDTIGSTLSQASETASIARSVVRATRPYPISPITAPSSKERRVGFVRLEMTDVRRIRKEHGGTANDVILAVLAGALRGWLVNRGQRADGRSLRALIPVSVRAREAEQVGGNKLSGYLCELPIGEDDPFERLRIVRRAMARNKASGPSKGAGAFPLLAGRVPTMLHRLTGKVTGQAAPLLFDTVVTNVPLPNVRMSLDGAQLTEMYPLVPLAPRQALGFAVSLYRGGIHIGLQANGAAVPDIGGLADAVSKSAAQLLA</sequence>
<feature type="domain" description="O-acyltransferase WSD1 C-terminal" evidence="13">
    <location>
        <begin position="308"/>
        <end position="449"/>
    </location>
</feature>
<evidence type="ECO:0000256" key="1">
    <source>
        <dbReference type="ARBA" id="ARBA00004771"/>
    </source>
</evidence>
<keyword evidence="8 11" id="KW-0443">Lipid metabolism</keyword>
<dbReference type="GO" id="GO:0071731">
    <property type="term" value="P:response to nitric oxide"/>
    <property type="evidence" value="ECO:0007669"/>
    <property type="project" value="TreeGrafter"/>
</dbReference>
<dbReference type="UniPathway" id="UPA00282"/>
<reference evidence="14 15" key="1">
    <citation type="submission" date="2016-10" db="EMBL/GenBank/DDBJ databases">
        <authorList>
            <person name="de Groot N.N."/>
        </authorList>
    </citation>
    <scope>NUCLEOTIDE SEQUENCE [LARGE SCALE GENOMIC DNA]</scope>
    <source>
        <strain evidence="14 15">CPCC 202699</strain>
    </source>
</reference>
<dbReference type="InterPro" id="IPR009721">
    <property type="entry name" value="O-acyltransferase_WSD1_C"/>
</dbReference>
<proteinExistence type="inferred from homology"/>
<keyword evidence="15" id="KW-1185">Reference proteome</keyword>
<comment type="pathway">
    <text evidence="2">Lipid metabolism.</text>
</comment>
<keyword evidence="6 11" id="KW-0808">Transferase</keyword>
<evidence type="ECO:0000256" key="6">
    <source>
        <dbReference type="ARBA" id="ARBA00022679"/>
    </source>
</evidence>
<dbReference type="NCBIfam" id="TIGR02946">
    <property type="entry name" value="acyl_WS_DGAT"/>
    <property type="match status" value="1"/>
</dbReference>
<organism evidence="14 15">
    <name type="scientific">Amycolatopsis xylanica</name>
    <dbReference type="NCBI Taxonomy" id="589385"/>
    <lineage>
        <taxon>Bacteria</taxon>
        <taxon>Bacillati</taxon>
        <taxon>Actinomycetota</taxon>
        <taxon>Actinomycetes</taxon>
        <taxon>Pseudonocardiales</taxon>
        <taxon>Pseudonocardiaceae</taxon>
        <taxon>Amycolatopsis</taxon>
    </lineage>
</organism>
<protein>
    <recommendedName>
        <fullName evidence="4 11">Diacylglycerol O-acyltransferase</fullName>
        <ecNumber evidence="4 11">2.3.1.20</ecNumber>
    </recommendedName>
</protein>
<evidence type="ECO:0000256" key="7">
    <source>
        <dbReference type="ARBA" id="ARBA00022798"/>
    </source>
</evidence>
<keyword evidence="7 11" id="KW-0319">Glycerol metabolism</keyword>
<gene>
    <name evidence="14" type="ORF">SAMN05421504_109162</name>
</gene>
<comment type="pathway">
    <text evidence="1 11">Glycerolipid metabolism; triacylglycerol biosynthesis.</text>
</comment>
<comment type="similarity">
    <text evidence="3 11">Belongs to the long-chain O-acyltransferase family.</text>
</comment>
<dbReference type="InterPro" id="IPR045034">
    <property type="entry name" value="O-acyltransferase_WSD1-like"/>
</dbReference>
<evidence type="ECO:0000256" key="11">
    <source>
        <dbReference type="RuleBase" id="RU361241"/>
    </source>
</evidence>
<dbReference type="GO" id="GO:0004144">
    <property type="term" value="F:diacylglycerol O-acyltransferase activity"/>
    <property type="evidence" value="ECO:0007669"/>
    <property type="project" value="UniProtKB-EC"/>
</dbReference>
<dbReference type="EMBL" id="FNON01000009">
    <property type="protein sequence ID" value="SDZ09434.1"/>
    <property type="molecule type" value="Genomic_DNA"/>
</dbReference>
<dbReference type="GO" id="GO:0006071">
    <property type="term" value="P:glycerol metabolic process"/>
    <property type="evidence" value="ECO:0007669"/>
    <property type="project" value="UniProtKB-KW"/>
</dbReference>
<evidence type="ECO:0000313" key="14">
    <source>
        <dbReference type="EMBL" id="SDZ09434.1"/>
    </source>
</evidence>
<dbReference type="Gene3D" id="3.30.559.10">
    <property type="entry name" value="Chloramphenicol acetyltransferase-like domain"/>
    <property type="match status" value="1"/>
</dbReference>
<dbReference type="InterPro" id="IPR014292">
    <property type="entry name" value="Acyl_transf_WS/DGAT"/>
</dbReference>
<evidence type="ECO:0000256" key="2">
    <source>
        <dbReference type="ARBA" id="ARBA00005189"/>
    </source>
</evidence>
<dbReference type="PANTHER" id="PTHR31650:SF1">
    <property type="entry name" value="WAX ESTER SYNTHASE_DIACYLGLYCEROL ACYLTRANSFERASE 4-RELATED"/>
    <property type="match status" value="1"/>
</dbReference>
<dbReference type="AlphaFoldDB" id="A0A1H3Q7C9"/>
<evidence type="ECO:0000259" key="13">
    <source>
        <dbReference type="Pfam" id="PF06974"/>
    </source>
</evidence>
<dbReference type="Pfam" id="PF03007">
    <property type="entry name" value="WS_DGAT_cat"/>
    <property type="match status" value="1"/>
</dbReference>
<dbReference type="PANTHER" id="PTHR31650">
    <property type="entry name" value="O-ACYLTRANSFERASE (WSD1-LIKE) FAMILY PROTEIN"/>
    <property type="match status" value="1"/>
</dbReference>
<evidence type="ECO:0000256" key="3">
    <source>
        <dbReference type="ARBA" id="ARBA00009587"/>
    </source>
</evidence>
<keyword evidence="5 11" id="KW-0444">Lipid biosynthesis</keyword>
<dbReference type="InterPro" id="IPR023213">
    <property type="entry name" value="CAT-like_dom_sf"/>
</dbReference>
<dbReference type="GO" id="GO:0005886">
    <property type="term" value="C:plasma membrane"/>
    <property type="evidence" value="ECO:0007669"/>
    <property type="project" value="TreeGrafter"/>
</dbReference>
<evidence type="ECO:0000259" key="12">
    <source>
        <dbReference type="Pfam" id="PF03007"/>
    </source>
</evidence>
<evidence type="ECO:0000256" key="10">
    <source>
        <dbReference type="ARBA" id="ARBA00048109"/>
    </source>
</evidence>